<protein>
    <recommendedName>
        <fullName evidence="4">Major facilitator superfamily (MFS) profile domain-containing protein</fullName>
    </recommendedName>
</protein>
<dbReference type="Proteomes" id="UP001596099">
    <property type="component" value="Unassembled WGS sequence"/>
</dbReference>
<evidence type="ECO:0000256" key="1">
    <source>
        <dbReference type="SAM" id="Phobius"/>
    </source>
</evidence>
<evidence type="ECO:0000313" key="3">
    <source>
        <dbReference type="Proteomes" id="UP001596099"/>
    </source>
</evidence>
<proteinExistence type="predicted"/>
<feature type="transmembrane region" description="Helical" evidence="1">
    <location>
        <begin position="41"/>
        <end position="62"/>
    </location>
</feature>
<keyword evidence="1" id="KW-1133">Transmembrane helix</keyword>
<comment type="caution">
    <text evidence="2">The sequence shown here is derived from an EMBL/GenBank/DDBJ whole genome shotgun (WGS) entry which is preliminary data.</text>
</comment>
<sequence length="73" mass="7801">MVGPISSEERSRLMLQLKAVFVVVIGASAGLITLLGETTLLETALVTGVGLVFGVLIVWFVFPGTGEVKRTRR</sequence>
<dbReference type="EMBL" id="JBHSQH010000001">
    <property type="protein sequence ID" value="MFC5972999.1"/>
    <property type="molecule type" value="Genomic_DNA"/>
</dbReference>
<organism evidence="2 3">
    <name type="scientific">Halomarina salina</name>
    <dbReference type="NCBI Taxonomy" id="1872699"/>
    <lineage>
        <taxon>Archaea</taxon>
        <taxon>Methanobacteriati</taxon>
        <taxon>Methanobacteriota</taxon>
        <taxon>Stenosarchaea group</taxon>
        <taxon>Halobacteria</taxon>
        <taxon>Halobacteriales</taxon>
        <taxon>Natronomonadaceae</taxon>
        <taxon>Halomarina</taxon>
    </lineage>
</organism>
<keyword evidence="1" id="KW-0472">Membrane</keyword>
<evidence type="ECO:0008006" key="4">
    <source>
        <dbReference type="Google" id="ProtNLM"/>
    </source>
</evidence>
<dbReference type="AlphaFoldDB" id="A0ABD5RRQ4"/>
<accession>A0ABD5RRQ4</accession>
<evidence type="ECO:0000313" key="2">
    <source>
        <dbReference type="EMBL" id="MFC5972999.1"/>
    </source>
</evidence>
<reference evidence="2 3" key="1">
    <citation type="journal article" date="2019" name="Int. J. Syst. Evol. Microbiol.">
        <title>The Global Catalogue of Microorganisms (GCM) 10K type strain sequencing project: providing services to taxonomists for standard genome sequencing and annotation.</title>
        <authorList>
            <consortium name="The Broad Institute Genomics Platform"/>
            <consortium name="The Broad Institute Genome Sequencing Center for Infectious Disease"/>
            <person name="Wu L."/>
            <person name="Ma J."/>
        </authorList>
    </citation>
    <scope>NUCLEOTIDE SEQUENCE [LARGE SCALE GENOMIC DNA]</scope>
    <source>
        <strain evidence="2 3">CGMCC 1.12543</strain>
    </source>
</reference>
<keyword evidence="3" id="KW-1185">Reference proteome</keyword>
<name>A0ABD5RRQ4_9EURY</name>
<gene>
    <name evidence="2" type="ORF">ACFPYI_16820</name>
</gene>
<keyword evidence="1" id="KW-0812">Transmembrane</keyword>
<feature type="transmembrane region" description="Helical" evidence="1">
    <location>
        <begin position="15"/>
        <end position="35"/>
    </location>
</feature>
<dbReference type="RefSeq" id="WP_247417026.1">
    <property type="nucleotide sequence ID" value="NZ_JALLGW010000001.1"/>
</dbReference>